<accession>T1ESY2</accession>
<keyword evidence="1" id="KW-0472">Membrane</keyword>
<keyword evidence="1" id="KW-1133">Transmembrane helix</keyword>
<dbReference type="AlphaFoldDB" id="T1ESY2"/>
<dbReference type="PROSITE" id="PS51257">
    <property type="entry name" value="PROKAR_LIPOPROTEIN"/>
    <property type="match status" value="1"/>
</dbReference>
<dbReference type="Proteomes" id="UP000015101">
    <property type="component" value="Unassembled WGS sequence"/>
</dbReference>
<gene>
    <name evidence="3" type="primary">20199682</name>
    <name evidence="2" type="ORF">HELRODRAFT_162633</name>
</gene>
<dbReference type="InParanoid" id="T1ESY2"/>
<evidence type="ECO:0000256" key="1">
    <source>
        <dbReference type="SAM" id="Phobius"/>
    </source>
</evidence>
<name>T1ESY2_HELRO</name>
<sequence>MDSTNLKTIAVFFIIVGCFVVLFPKLFYPLVLTIFGAHRATENDQRADFLSHLFEFQLDPRTHICDSQYLVAILLFDYYKQPNDLTTQQYVALYYWHECYCITLCHLYKKCLFCVCINVPKHSPCVTVFRTFGTQDWSFINLDYMPWLTCSNWVVSSPLSAVR</sequence>
<dbReference type="RefSeq" id="XP_009023031.1">
    <property type="nucleotide sequence ID" value="XM_009024783.1"/>
</dbReference>
<keyword evidence="1" id="KW-0812">Transmembrane</keyword>
<reference evidence="3" key="3">
    <citation type="submission" date="2015-06" db="UniProtKB">
        <authorList>
            <consortium name="EnsemblMetazoa"/>
        </authorList>
    </citation>
    <scope>IDENTIFICATION</scope>
</reference>
<evidence type="ECO:0000313" key="2">
    <source>
        <dbReference type="EMBL" id="ESN99138.1"/>
    </source>
</evidence>
<evidence type="ECO:0000313" key="4">
    <source>
        <dbReference type="Proteomes" id="UP000015101"/>
    </source>
</evidence>
<dbReference type="KEGG" id="hro:HELRODRAFT_162633"/>
<dbReference type="HOGENOM" id="CLU_1628855_0_0_1"/>
<evidence type="ECO:0000313" key="3">
    <source>
        <dbReference type="EnsemblMetazoa" id="HelroP162633"/>
    </source>
</evidence>
<protein>
    <submittedName>
        <fullName evidence="2 3">Uncharacterized protein</fullName>
    </submittedName>
</protein>
<feature type="transmembrane region" description="Helical" evidence="1">
    <location>
        <begin position="6"/>
        <end position="28"/>
    </location>
</feature>
<dbReference type="GeneID" id="20199682"/>
<dbReference type="OrthoDB" id="10070774at2759"/>
<dbReference type="EMBL" id="AMQM01001121">
    <property type="status" value="NOT_ANNOTATED_CDS"/>
    <property type="molecule type" value="Genomic_DNA"/>
</dbReference>
<reference evidence="4" key="1">
    <citation type="submission" date="2012-12" db="EMBL/GenBank/DDBJ databases">
        <authorList>
            <person name="Hellsten U."/>
            <person name="Grimwood J."/>
            <person name="Chapman J.A."/>
            <person name="Shapiro H."/>
            <person name="Aerts A."/>
            <person name="Otillar R.P."/>
            <person name="Terry A.Y."/>
            <person name="Boore J.L."/>
            <person name="Simakov O."/>
            <person name="Marletaz F."/>
            <person name="Cho S.-J."/>
            <person name="Edsinger-Gonzales E."/>
            <person name="Havlak P."/>
            <person name="Kuo D.-H."/>
            <person name="Larsson T."/>
            <person name="Lv J."/>
            <person name="Arendt D."/>
            <person name="Savage R."/>
            <person name="Osoegawa K."/>
            <person name="de Jong P."/>
            <person name="Lindberg D.R."/>
            <person name="Seaver E.C."/>
            <person name="Weisblat D.A."/>
            <person name="Putnam N.H."/>
            <person name="Grigoriev I.V."/>
            <person name="Rokhsar D.S."/>
        </authorList>
    </citation>
    <scope>NUCLEOTIDE SEQUENCE</scope>
</reference>
<keyword evidence="4" id="KW-1185">Reference proteome</keyword>
<organism evidence="3 4">
    <name type="scientific">Helobdella robusta</name>
    <name type="common">Californian leech</name>
    <dbReference type="NCBI Taxonomy" id="6412"/>
    <lineage>
        <taxon>Eukaryota</taxon>
        <taxon>Metazoa</taxon>
        <taxon>Spiralia</taxon>
        <taxon>Lophotrochozoa</taxon>
        <taxon>Annelida</taxon>
        <taxon>Clitellata</taxon>
        <taxon>Hirudinea</taxon>
        <taxon>Rhynchobdellida</taxon>
        <taxon>Glossiphoniidae</taxon>
        <taxon>Helobdella</taxon>
    </lineage>
</organism>
<reference evidence="2 4" key="2">
    <citation type="journal article" date="2013" name="Nature">
        <title>Insights into bilaterian evolution from three spiralian genomes.</title>
        <authorList>
            <person name="Simakov O."/>
            <person name="Marletaz F."/>
            <person name="Cho S.J."/>
            <person name="Edsinger-Gonzales E."/>
            <person name="Havlak P."/>
            <person name="Hellsten U."/>
            <person name="Kuo D.H."/>
            <person name="Larsson T."/>
            <person name="Lv J."/>
            <person name="Arendt D."/>
            <person name="Savage R."/>
            <person name="Osoegawa K."/>
            <person name="de Jong P."/>
            <person name="Grimwood J."/>
            <person name="Chapman J.A."/>
            <person name="Shapiro H."/>
            <person name="Aerts A."/>
            <person name="Otillar R.P."/>
            <person name="Terry A.Y."/>
            <person name="Boore J.L."/>
            <person name="Grigoriev I.V."/>
            <person name="Lindberg D.R."/>
            <person name="Seaver E.C."/>
            <person name="Weisblat D.A."/>
            <person name="Putnam N.H."/>
            <person name="Rokhsar D.S."/>
        </authorList>
    </citation>
    <scope>NUCLEOTIDE SEQUENCE</scope>
</reference>
<dbReference type="CTD" id="20199682"/>
<proteinExistence type="predicted"/>
<dbReference type="EnsemblMetazoa" id="HelroT162633">
    <property type="protein sequence ID" value="HelroP162633"/>
    <property type="gene ID" value="HelroG162633"/>
</dbReference>
<dbReference type="EMBL" id="KB097143">
    <property type="protein sequence ID" value="ESN99138.1"/>
    <property type="molecule type" value="Genomic_DNA"/>
</dbReference>